<name>F4XJM9_9CYAN</name>
<dbReference type="GO" id="GO:0004553">
    <property type="term" value="F:hydrolase activity, hydrolyzing O-glycosyl compounds"/>
    <property type="evidence" value="ECO:0007669"/>
    <property type="project" value="InterPro"/>
</dbReference>
<dbReference type="InterPro" id="IPR002037">
    <property type="entry name" value="Glyco_hydro_8"/>
</dbReference>
<dbReference type="Proteomes" id="UP000003959">
    <property type="component" value="Unassembled WGS sequence"/>
</dbReference>
<sequence>MGRTLSVSIVTFTIMLLSLWGCAPHQLSRRSPTPSPPQSSPSKTPSVYREYPEPEAPQTALPIDESGIIAESWTVYKEKFIQKDGRVIDYEASDRSTSEGQAYGMLRAVIANDPTTFALTLEWSQNNLKRSGTNGTLEDQLWVWKWGRDQSGNWGAIDRNFASDADIDAATALILAYRRWNRPEYLDLALIKLEDLWNLSTKEVRGKRYLLPGPVAAFVPSPSILYLNPSYLAPFSFRLFAQVDPNHDWLSLVDSSYQVLRESSQVSAVGLPSDWIAFDTETGQFQPLPPDSPLKSSYSFDAYRVWWRVAWDAAWFNTPEAFSYLGTATQHLQSLWRSSSKLPARIDIQGKPTVTYEATSQYAMLYSALRLIEPAMARELIEQKLIPQYQEGIWDDQSAYYTQNLAWLGLLPTTAIDRNLLNPS</sequence>
<dbReference type="PRINTS" id="PR00735">
    <property type="entry name" value="GLHYDRLASE8"/>
</dbReference>
<reference evidence="6" key="1">
    <citation type="journal article" date="2011" name="Proc. Natl. Acad. Sci. U.S.A.">
        <title>Genomic insights into the physiology and ecology of the marine filamentous cyanobacterium Lyngbya majuscula.</title>
        <authorList>
            <person name="Jones A.C."/>
            <person name="Monroe E.A."/>
            <person name="Podell S."/>
            <person name="Hess W.R."/>
            <person name="Klages S."/>
            <person name="Esquenazi E."/>
            <person name="Niessen S."/>
            <person name="Hoover H."/>
            <person name="Rothmann M."/>
            <person name="Lasken R.S."/>
            <person name="Yates J.R.III."/>
            <person name="Reinhardt R."/>
            <person name="Kube M."/>
            <person name="Burkart M.D."/>
            <person name="Allen E.E."/>
            <person name="Dorrestein P.C."/>
            <person name="Gerwick W.H."/>
            <person name="Gerwick L."/>
        </authorList>
    </citation>
    <scope>NUCLEOTIDE SEQUENCE [LARGE SCALE GENOMIC DNA]</scope>
    <source>
        <strain evidence="6">3L</strain>
    </source>
</reference>
<organism evidence="5 6">
    <name type="scientific">Moorena producens 3L</name>
    <dbReference type="NCBI Taxonomy" id="489825"/>
    <lineage>
        <taxon>Bacteria</taxon>
        <taxon>Bacillati</taxon>
        <taxon>Cyanobacteriota</taxon>
        <taxon>Cyanophyceae</taxon>
        <taxon>Coleofasciculales</taxon>
        <taxon>Coleofasciculaceae</taxon>
        <taxon>Moorena</taxon>
    </lineage>
</organism>
<keyword evidence="6" id="KW-1185">Reference proteome</keyword>
<dbReference type="InterPro" id="IPR008928">
    <property type="entry name" value="6-hairpin_glycosidase_sf"/>
</dbReference>
<keyword evidence="2" id="KW-0378">Hydrolase</keyword>
<dbReference type="EMBL" id="GL890823">
    <property type="protein sequence ID" value="EGJ35309.1"/>
    <property type="molecule type" value="Genomic_DNA"/>
</dbReference>
<protein>
    <submittedName>
        <fullName evidence="5">Endoglucanase Y</fullName>
    </submittedName>
</protein>
<evidence type="ECO:0000256" key="4">
    <source>
        <dbReference type="SAM" id="MobiDB-lite"/>
    </source>
</evidence>
<evidence type="ECO:0000256" key="3">
    <source>
        <dbReference type="ARBA" id="ARBA00023295"/>
    </source>
</evidence>
<evidence type="ECO:0000313" key="6">
    <source>
        <dbReference type="Proteomes" id="UP000003959"/>
    </source>
</evidence>
<dbReference type="InterPro" id="IPR012341">
    <property type="entry name" value="6hp_glycosidase-like_sf"/>
</dbReference>
<evidence type="ECO:0000313" key="5">
    <source>
        <dbReference type="EMBL" id="EGJ35309.1"/>
    </source>
</evidence>
<keyword evidence="3" id="KW-0326">Glycosidase</keyword>
<evidence type="ECO:0000256" key="2">
    <source>
        <dbReference type="ARBA" id="ARBA00022801"/>
    </source>
</evidence>
<dbReference type="Pfam" id="PF01270">
    <property type="entry name" value="Glyco_hydro_8"/>
    <property type="match status" value="1"/>
</dbReference>
<dbReference type="SUPFAM" id="SSF48208">
    <property type="entry name" value="Six-hairpin glycosidases"/>
    <property type="match status" value="1"/>
</dbReference>
<gene>
    <name evidence="5" type="ORF">LYNGBM3L_07990</name>
</gene>
<dbReference type="HOGENOM" id="CLU_053317_0_0_3"/>
<dbReference type="eggNOG" id="COG3405">
    <property type="taxonomic scope" value="Bacteria"/>
</dbReference>
<proteinExistence type="inferred from homology"/>
<feature type="region of interest" description="Disordered" evidence="4">
    <location>
        <begin position="27"/>
        <end position="63"/>
    </location>
</feature>
<evidence type="ECO:0000256" key="1">
    <source>
        <dbReference type="ARBA" id="ARBA00009209"/>
    </source>
</evidence>
<dbReference type="AlphaFoldDB" id="F4XJM9"/>
<comment type="similarity">
    <text evidence="1">Belongs to the glycosyl hydrolase 8 (cellulase D) family.</text>
</comment>
<accession>F4XJM9</accession>
<dbReference type="GO" id="GO:0005975">
    <property type="term" value="P:carbohydrate metabolic process"/>
    <property type="evidence" value="ECO:0007669"/>
    <property type="project" value="InterPro"/>
</dbReference>
<dbReference type="Gene3D" id="1.50.10.10">
    <property type="match status" value="1"/>
</dbReference>